<evidence type="ECO:0000313" key="10">
    <source>
        <dbReference type="EMBL" id="KAF4310598.1"/>
    </source>
</evidence>
<sequence length="617" mass="68468">MTRLSFVLGFAATALAKTVTVDWDIGWVNRAPDGYERPVIAVNGQWPLPFLEADVNDTIIANVHNSLGNETTSIHWHGMWQRGTPEQDGGAGISQCAIPPGGTFTYEFTAYPAGTFWYHSHDMGQYPDGLRAPMIIHDPNNEAQNDADDETVLWVSDWYRDEMPPLINRYLTTFNYNGAMPNPNSSLINDQQSISLSIRPKEKKYVRIINMSALATYYLQFDQHNITVVAIDSVDVEPQSWAALEIVPGQRYDFILEGLENPDRNYAFINQMAVLGLQNINTLVYDESFGDPESFTLNTGDLSSDFNLVPVDEEPLLEPVDHTITMEVNNLNIDNVGYRITQGPDPYISQRTPSLYTALSTGFNATDPEIYGQVNPYVVNAGDVVQLVVNSNDLVTANNSGRGHPMHLHGHVFQVVGQLSEHWDGDTSSFPAVPVKRDTTVLFAGGSLVLRFRADNPGVWMFHCHIEWHLDAGMAATIIEAPLDLQREGIAIPQQHLESCRALNLTTQGNCAGNTQNLEDTASCRVYDTDPWGALITGRGGGNGREARQYGHRVIQPVTQIGNNQHLSSVLQQLKIRSGSVSRRLRSSDRSFIVAPRSALTANLRGKNLNLYRTDTD</sequence>
<feature type="domain" description="Plastocyanin-like" evidence="9">
    <location>
        <begin position="26"/>
        <end position="140"/>
    </location>
</feature>
<protein>
    <submittedName>
        <fullName evidence="10">Multicopper oxidase type 1</fullName>
    </submittedName>
</protein>
<proteinExistence type="inferred from homology"/>
<dbReference type="SUPFAM" id="SSF49503">
    <property type="entry name" value="Cupredoxins"/>
    <property type="match status" value="3"/>
</dbReference>
<dbReference type="InterPro" id="IPR033138">
    <property type="entry name" value="Cu_oxidase_CS"/>
</dbReference>
<dbReference type="GO" id="GO:0005507">
    <property type="term" value="F:copper ion binding"/>
    <property type="evidence" value="ECO:0007669"/>
    <property type="project" value="InterPro"/>
</dbReference>
<feature type="chain" id="PRO_5034046642" evidence="6">
    <location>
        <begin position="17"/>
        <end position="617"/>
    </location>
</feature>
<dbReference type="GO" id="GO:0033215">
    <property type="term" value="P:reductive iron assimilation"/>
    <property type="evidence" value="ECO:0007669"/>
    <property type="project" value="TreeGrafter"/>
</dbReference>
<dbReference type="InterPro" id="IPR002355">
    <property type="entry name" value="Cu_oxidase_Cu_BS"/>
</dbReference>
<evidence type="ECO:0000256" key="3">
    <source>
        <dbReference type="ARBA" id="ARBA00022729"/>
    </source>
</evidence>
<dbReference type="GO" id="GO:0033573">
    <property type="term" value="C:high-affinity iron permease complex"/>
    <property type="evidence" value="ECO:0007669"/>
    <property type="project" value="TreeGrafter"/>
</dbReference>
<dbReference type="InterPro" id="IPR011706">
    <property type="entry name" value="Cu-oxidase_C"/>
</dbReference>
<evidence type="ECO:0000313" key="11">
    <source>
        <dbReference type="Proteomes" id="UP000572817"/>
    </source>
</evidence>
<dbReference type="CDD" id="cd13851">
    <property type="entry name" value="CuRO_1_Fet3p"/>
    <property type="match status" value="1"/>
</dbReference>
<keyword evidence="4" id="KW-0560">Oxidoreductase</keyword>
<evidence type="ECO:0000256" key="2">
    <source>
        <dbReference type="ARBA" id="ARBA00022723"/>
    </source>
</evidence>
<dbReference type="CDD" id="cd13899">
    <property type="entry name" value="CuRO_3_Fet3p"/>
    <property type="match status" value="1"/>
</dbReference>
<dbReference type="InterPro" id="IPR001117">
    <property type="entry name" value="Cu-oxidase_2nd"/>
</dbReference>
<reference evidence="10" key="1">
    <citation type="submission" date="2020-04" db="EMBL/GenBank/DDBJ databases">
        <title>Genome Assembly and Annotation of Botryosphaeria dothidea sdau 11-99, a Latent Pathogen of Apple Fruit Ring Rot in China.</title>
        <authorList>
            <person name="Yu C."/>
            <person name="Diao Y."/>
            <person name="Lu Q."/>
            <person name="Zhao J."/>
            <person name="Cui S."/>
            <person name="Peng C."/>
            <person name="He B."/>
            <person name="Liu H."/>
        </authorList>
    </citation>
    <scope>NUCLEOTIDE SEQUENCE [LARGE SCALE GENOMIC DNA]</scope>
    <source>
        <strain evidence="10">Sdau11-99</strain>
    </source>
</reference>
<dbReference type="InterPro" id="IPR011707">
    <property type="entry name" value="Cu-oxidase-like_N"/>
</dbReference>
<feature type="domain" description="Plastocyanin-like" evidence="7">
    <location>
        <begin position="150"/>
        <end position="287"/>
    </location>
</feature>
<dbReference type="PROSITE" id="PS00079">
    <property type="entry name" value="MULTICOPPER_OXIDASE1"/>
    <property type="match status" value="2"/>
</dbReference>
<accession>A0A8H4J1U0</accession>
<evidence type="ECO:0000259" key="9">
    <source>
        <dbReference type="Pfam" id="PF07732"/>
    </source>
</evidence>
<evidence type="ECO:0000256" key="5">
    <source>
        <dbReference type="ARBA" id="ARBA00023008"/>
    </source>
</evidence>
<evidence type="ECO:0000259" key="7">
    <source>
        <dbReference type="Pfam" id="PF00394"/>
    </source>
</evidence>
<dbReference type="Gene3D" id="2.60.40.420">
    <property type="entry name" value="Cupredoxins - blue copper proteins"/>
    <property type="match status" value="3"/>
</dbReference>
<dbReference type="EMBL" id="WWBZ02000014">
    <property type="protein sequence ID" value="KAF4310598.1"/>
    <property type="molecule type" value="Genomic_DNA"/>
</dbReference>
<organism evidence="10 11">
    <name type="scientific">Botryosphaeria dothidea</name>
    <dbReference type="NCBI Taxonomy" id="55169"/>
    <lineage>
        <taxon>Eukaryota</taxon>
        <taxon>Fungi</taxon>
        <taxon>Dikarya</taxon>
        <taxon>Ascomycota</taxon>
        <taxon>Pezizomycotina</taxon>
        <taxon>Dothideomycetes</taxon>
        <taxon>Dothideomycetes incertae sedis</taxon>
        <taxon>Botryosphaeriales</taxon>
        <taxon>Botryosphaeriaceae</taxon>
        <taxon>Botryosphaeria</taxon>
    </lineage>
</organism>
<dbReference type="CDD" id="cd13877">
    <property type="entry name" value="CuRO_2_Fet3p_like"/>
    <property type="match status" value="1"/>
</dbReference>
<gene>
    <name evidence="10" type="ORF">GTA08_BOTSDO13862</name>
</gene>
<dbReference type="PANTHER" id="PTHR11709:SF361">
    <property type="entry name" value="IRON TRANSPORT MULTICOPPER OXIDASE FET3"/>
    <property type="match status" value="1"/>
</dbReference>
<dbReference type="InterPro" id="IPR044130">
    <property type="entry name" value="CuRO_2_Fet3-like"/>
</dbReference>
<dbReference type="AlphaFoldDB" id="A0A8H4J1U0"/>
<evidence type="ECO:0000259" key="8">
    <source>
        <dbReference type="Pfam" id="PF07731"/>
    </source>
</evidence>
<dbReference type="GO" id="GO:0004322">
    <property type="term" value="F:ferroxidase activity"/>
    <property type="evidence" value="ECO:0007669"/>
    <property type="project" value="TreeGrafter"/>
</dbReference>
<evidence type="ECO:0000256" key="1">
    <source>
        <dbReference type="ARBA" id="ARBA00010609"/>
    </source>
</evidence>
<comment type="similarity">
    <text evidence="1">Belongs to the multicopper oxidase family.</text>
</comment>
<dbReference type="InterPro" id="IPR008972">
    <property type="entry name" value="Cupredoxin"/>
</dbReference>
<feature type="signal peptide" evidence="6">
    <location>
        <begin position="1"/>
        <end position="16"/>
    </location>
</feature>
<feature type="domain" description="Plastocyanin-like" evidence="8">
    <location>
        <begin position="348"/>
        <end position="482"/>
    </location>
</feature>
<keyword evidence="2" id="KW-0479">Metal-binding</keyword>
<dbReference type="Pfam" id="PF00394">
    <property type="entry name" value="Cu-oxidase"/>
    <property type="match status" value="1"/>
</dbReference>
<dbReference type="Pfam" id="PF07731">
    <property type="entry name" value="Cu-oxidase_2"/>
    <property type="match status" value="1"/>
</dbReference>
<dbReference type="Proteomes" id="UP000572817">
    <property type="component" value="Unassembled WGS sequence"/>
</dbReference>
<dbReference type="GO" id="GO:0010106">
    <property type="term" value="P:cellular response to iron ion starvation"/>
    <property type="evidence" value="ECO:0007669"/>
    <property type="project" value="TreeGrafter"/>
</dbReference>
<keyword evidence="5" id="KW-0186">Copper</keyword>
<dbReference type="PANTHER" id="PTHR11709">
    <property type="entry name" value="MULTI-COPPER OXIDASE"/>
    <property type="match status" value="1"/>
</dbReference>
<dbReference type="InterPro" id="IPR045087">
    <property type="entry name" value="Cu-oxidase_fam"/>
</dbReference>
<keyword evidence="3 6" id="KW-0732">Signal</keyword>
<comment type="caution">
    <text evidence="10">The sequence shown here is derived from an EMBL/GenBank/DDBJ whole genome shotgun (WGS) entry which is preliminary data.</text>
</comment>
<dbReference type="OrthoDB" id="2121828at2759"/>
<keyword evidence="11" id="KW-1185">Reference proteome</keyword>
<evidence type="ECO:0000256" key="6">
    <source>
        <dbReference type="SAM" id="SignalP"/>
    </source>
</evidence>
<name>A0A8H4J1U0_9PEZI</name>
<dbReference type="PROSITE" id="PS00080">
    <property type="entry name" value="MULTICOPPER_OXIDASE2"/>
    <property type="match status" value="1"/>
</dbReference>
<evidence type="ECO:0000256" key="4">
    <source>
        <dbReference type="ARBA" id="ARBA00023002"/>
    </source>
</evidence>
<dbReference type="Pfam" id="PF07732">
    <property type="entry name" value="Cu-oxidase_3"/>
    <property type="match status" value="1"/>
</dbReference>